<comment type="caution">
    <text evidence="1">The sequence shown here is derived from an EMBL/GenBank/DDBJ whole genome shotgun (WGS) entry which is preliminary data.</text>
</comment>
<name>A0AAV7W235_PLEWA</name>
<evidence type="ECO:0000313" key="2">
    <source>
        <dbReference type="Proteomes" id="UP001066276"/>
    </source>
</evidence>
<keyword evidence="2" id="KW-1185">Reference proteome</keyword>
<proteinExistence type="predicted"/>
<dbReference type="EMBL" id="JANPWB010000002">
    <property type="protein sequence ID" value="KAJ1207134.1"/>
    <property type="molecule type" value="Genomic_DNA"/>
</dbReference>
<sequence length="73" mass="8541">MGRHHQIEAILYWKKPIDYSIALSQILYVSRTLERCAGVCESRCPVVQKQYQKLKLRDWYEMLSPATARACVP</sequence>
<organism evidence="1 2">
    <name type="scientific">Pleurodeles waltl</name>
    <name type="common">Iberian ribbed newt</name>
    <dbReference type="NCBI Taxonomy" id="8319"/>
    <lineage>
        <taxon>Eukaryota</taxon>
        <taxon>Metazoa</taxon>
        <taxon>Chordata</taxon>
        <taxon>Craniata</taxon>
        <taxon>Vertebrata</taxon>
        <taxon>Euteleostomi</taxon>
        <taxon>Amphibia</taxon>
        <taxon>Batrachia</taxon>
        <taxon>Caudata</taxon>
        <taxon>Salamandroidea</taxon>
        <taxon>Salamandridae</taxon>
        <taxon>Pleurodelinae</taxon>
        <taxon>Pleurodeles</taxon>
    </lineage>
</organism>
<accession>A0AAV7W235</accession>
<reference evidence="1" key="1">
    <citation type="journal article" date="2022" name="bioRxiv">
        <title>Sequencing and chromosome-scale assembly of the giantPleurodeles waltlgenome.</title>
        <authorList>
            <person name="Brown T."/>
            <person name="Elewa A."/>
            <person name="Iarovenko S."/>
            <person name="Subramanian E."/>
            <person name="Araus A.J."/>
            <person name="Petzold A."/>
            <person name="Susuki M."/>
            <person name="Suzuki K.-i.T."/>
            <person name="Hayashi T."/>
            <person name="Toyoda A."/>
            <person name="Oliveira C."/>
            <person name="Osipova E."/>
            <person name="Leigh N.D."/>
            <person name="Simon A."/>
            <person name="Yun M.H."/>
        </authorList>
    </citation>
    <scope>NUCLEOTIDE SEQUENCE</scope>
    <source>
        <strain evidence="1">20211129_DDA</strain>
        <tissue evidence="1">Liver</tissue>
    </source>
</reference>
<protein>
    <submittedName>
        <fullName evidence="1">Uncharacterized protein</fullName>
    </submittedName>
</protein>
<gene>
    <name evidence="1" type="ORF">NDU88_002526</name>
</gene>
<dbReference type="Proteomes" id="UP001066276">
    <property type="component" value="Chromosome 1_2"/>
</dbReference>
<dbReference type="AlphaFoldDB" id="A0AAV7W235"/>
<evidence type="ECO:0000313" key="1">
    <source>
        <dbReference type="EMBL" id="KAJ1207134.1"/>
    </source>
</evidence>